<comment type="caution">
    <text evidence="1">The sequence shown here is derived from an EMBL/GenBank/DDBJ whole genome shotgun (WGS) entry which is preliminary data.</text>
</comment>
<protein>
    <submittedName>
        <fullName evidence="1">Uncharacterized protein</fullName>
    </submittedName>
</protein>
<reference evidence="1 2" key="1">
    <citation type="journal article" date="2022" name="Nat. Plants">
        <title>Genomes of leafy and leafless Platanthera orchids illuminate the evolution of mycoheterotrophy.</title>
        <authorList>
            <person name="Li M.H."/>
            <person name="Liu K.W."/>
            <person name="Li Z."/>
            <person name="Lu H.C."/>
            <person name="Ye Q.L."/>
            <person name="Zhang D."/>
            <person name="Wang J.Y."/>
            <person name="Li Y.F."/>
            <person name="Zhong Z.M."/>
            <person name="Liu X."/>
            <person name="Yu X."/>
            <person name="Liu D.K."/>
            <person name="Tu X.D."/>
            <person name="Liu B."/>
            <person name="Hao Y."/>
            <person name="Liao X.Y."/>
            <person name="Jiang Y.T."/>
            <person name="Sun W.H."/>
            <person name="Chen J."/>
            <person name="Chen Y.Q."/>
            <person name="Ai Y."/>
            <person name="Zhai J.W."/>
            <person name="Wu S.S."/>
            <person name="Zhou Z."/>
            <person name="Hsiao Y.Y."/>
            <person name="Wu W.L."/>
            <person name="Chen Y.Y."/>
            <person name="Lin Y.F."/>
            <person name="Hsu J.L."/>
            <person name="Li C.Y."/>
            <person name="Wang Z.W."/>
            <person name="Zhao X."/>
            <person name="Zhong W.Y."/>
            <person name="Ma X.K."/>
            <person name="Ma L."/>
            <person name="Huang J."/>
            <person name="Chen G.Z."/>
            <person name="Huang M.Z."/>
            <person name="Huang L."/>
            <person name="Peng D.H."/>
            <person name="Luo Y.B."/>
            <person name="Zou S.Q."/>
            <person name="Chen S.P."/>
            <person name="Lan S."/>
            <person name="Tsai W.C."/>
            <person name="Van de Peer Y."/>
            <person name="Liu Z.J."/>
        </authorList>
    </citation>
    <scope>NUCLEOTIDE SEQUENCE [LARGE SCALE GENOMIC DNA]</scope>
    <source>
        <strain evidence="1">Lor288</strain>
    </source>
</reference>
<evidence type="ECO:0000313" key="1">
    <source>
        <dbReference type="EMBL" id="KAK8962112.1"/>
    </source>
</evidence>
<proteinExistence type="predicted"/>
<accession>A0ABR2MD51</accession>
<dbReference type="EMBL" id="JBBWWR010000008">
    <property type="protein sequence ID" value="KAK8962112.1"/>
    <property type="molecule type" value="Genomic_DNA"/>
</dbReference>
<name>A0ABR2MD51_9ASPA</name>
<gene>
    <name evidence="1" type="ORF">KSP40_PGU011180</name>
</gene>
<sequence>MQHSEGIFSYLSNSRNIMLSQNLKLPFGWKNPLPAFISQLISESESSKQVCFMCNCNFEISTLAEFVVTIDVSSDNVLKPSGIDVA</sequence>
<evidence type="ECO:0000313" key="2">
    <source>
        <dbReference type="Proteomes" id="UP001412067"/>
    </source>
</evidence>
<organism evidence="1 2">
    <name type="scientific">Platanthera guangdongensis</name>
    <dbReference type="NCBI Taxonomy" id="2320717"/>
    <lineage>
        <taxon>Eukaryota</taxon>
        <taxon>Viridiplantae</taxon>
        <taxon>Streptophyta</taxon>
        <taxon>Embryophyta</taxon>
        <taxon>Tracheophyta</taxon>
        <taxon>Spermatophyta</taxon>
        <taxon>Magnoliopsida</taxon>
        <taxon>Liliopsida</taxon>
        <taxon>Asparagales</taxon>
        <taxon>Orchidaceae</taxon>
        <taxon>Orchidoideae</taxon>
        <taxon>Orchideae</taxon>
        <taxon>Orchidinae</taxon>
        <taxon>Platanthera</taxon>
    </lineage>
</organism>
<dbReference type="Proteomes" id="UP001412067">
    <property type="component" value="Unassembled WGS sequence"/>
</dbReference>
<keyword evidence="2" id="KW-1185">Reference proteome</keyword>